<feature type="region of interest" description="Disordered" evidence="2">
    <location>
        <begin position="156"/>
        <end position="175"/>
    </location>
</feature>
<dbReference type="GeneID" id="7840421"/>
<sequence>MDTIKVNIQQQKAIQDQVRTPQFDRESFIGFLIKVSILHESDMDEINKFSDQIQSEDDALYHLSDYFERLGDTEHFENAEKTLESYKNYLLYGEITDENDFSQDNKIDLLQQQVSTSNQSPLKQRNELFHHLHHEPSEINNQDAEQQENYSKVLGTNQLNSRLSQNSSPNYRQRYDQSSQIHERLYQQAFNKQEFQILMGEIKKEQEIKECTFSPNISASFKSKSPSRQQSQQGNNDLVFSRLSQKRAVNMKDQLSSWQKREEIEFQKCTFHPKINLIKNDSHKANSSGPLKQNSQDKVFERLYNKYGTNSEQGKQNSNNMYKNTQIKSQKNMVDKNSNMTQKEKDMLDEEQMITPAKLKNKKDFLKWQNWNQQNEDNSEINSLNSGSQYQQQYSQLQNNSNIGQRNVYRQQNHSRNITPVKLYGNQYRSASPISKYKQENKSQLAQGSDYKQAHERLYDLHFQRLNNQLVKEVENNFMQKKELTFKPEIFTQKYREKYQFEDQENQQELYQRLYDKAEIFQQRLDYKKKEKEDQLQQELKNCHPQINKKSEIIFQQSYSSSQQSAYERLYVNSKQKEKNFEKLKQKVSQEEGCTFKPVINQYHTKNNKMQQQNKNLNDNGQKQHKESKNLNNFQEQIANIINKSILKNGSFSSQAFSQNSQRQIDLQNQENSSHQNEQIIQNYNQNENVSPKQQIIQKKNSVSSQTKKQDIDSLSSIPKSPQQQIRQNSSLLIKQYEDKNQINQQAQLQPSSTKNKNSNHPFNIKKNNFFS</sequence>
<dbReference type="RefSeq" id="XP_001021896.1">
    <property type="nucleotide sequence ID" value="XM_001021896.2"/>
</dbReference>
<name>I7MLC2_TETTS</name>
<feature type="region of interest" description="Disordered" evidence="2">
    <location>
        <begin position="744"/>
        <end position="772"/>
    </location>
</feature>
<dbReference type="KEGG" id="tet:TTHERM_00933400"/>
<keyword evidence="1" id="KW-0175">Coiled coil</keyword>
<organism evidence="3 4">
    <name type="scientific">Tetrahymena thermophila (strain SB210)</name>
    <dbReference type="NCBI Taxonomy" id="312017"/>
    <lineage>
        <taxon>Eukaryota</taxon>
        <taxon>Sar</taxon>
        <taxon>Alveolata</taxon>
        <taxon>Ciliophora</taxon>
        <taxon>Intramacronucleata</taxon>
        <taxon>Oligohymenophorea</taxon>
        <taxon>Hymenostomatida</taxon>
        <taxon>Tetrahymenina</taxon>
        <taxon>Tetrahymenidae</taxon>
        <taxon>Tetrahymena</taxon>
    </lineage>
</organism>
<feature type="region of interest" description="Disordered" evidence="2">
    <location>
        <begin position="691"/>
        <end position="727"/>
    </location>
</feature>
<evidence type="ECO:0000313" key="4">
    <source>
        <dbReference type="Proteomes" id="UP000009168"/>
    </source>
</evidence>
<evidence type="ECO:0000313" key="3">
    <source>
        <dbReference type="EMBL" id="EAS01651.1"/>
    </source>
</evidence>
<dbReference type="PANTHER" id="PTHR37028">
    <property type="entry name" value="UNNAMED PRODUCT-RELATED"/>
    <property type="match status" value="1"/>
</dbReference>
<evidence type="ECO:0000256" key="2">
    <source>
        <dbReference type="SAM" id="MobiDB-lite"/>
    </source>
</evidence>
<proteinExistence type="predicted"/>
<feature type="coiled-coil region" evidence="1">
    <location>
        <begin position="567"/>
        <end position="627"/>
    </location>
</feature>
<reference evidence="4" key="1">
    <citation type="journal article" date="2006" name="PLoS Biol.">
        <title>Macronuclear genome sequence of the ciliate Tetrahymena thermophila, a model eukaryote.</title>
        <authorList>
            <person name="Eisen J.A."/>
            <person name="Coyne R.S."/>
            <person name="Wu M."/>
            <person name="Wu D."/>
            <person name="Thiagarajan M."/>
            <person name="Wortman J.R."/>
            <person name="Badger J.H."/>
            <person name="Ren Q."/>
            <person name="Amedeo P."/>
            <person name="Jones K.M."/>
            <person name="Tallon L.J."/>
            <person name="Delcher A.L."/>
            <person name="Salzberg S.L."/>
            <person name="Silva J.C."/>
            <person name="Haas B.J."/>
            <person name="Majoros W.H."/>
            <person name="Farzad M."/>
            <person name="Carlton J.M."/>
            <person name="Smith R.K. Jr."/>
            <person name="Garg J."/>
            <person name="Pearlman R.E."/>
            <person name="Karrer K.M."/>
            <person name="Sun L."/>
            <person name="Manning G."/>
            <person name="Elde N.C."/>
            <person name="Turkewitz A.P."/>
            <person name="Asai D.J."/>
            <person name="Wilkes D.E."/>
            <person name="Wang Y."/>
            <person name="Cai H."/>
            <person name="Collins K."/>
            <person name="Stewart B.A."/>
            <person name="Lee S.R."/>
            <person name="Wilamowska K."/>
            <person name="Weinberg Z."/>
            <person name="Ruzzo W.L."/>
            <person name="Wloga D."/>
            <person name="Gaertig J."/>
            <person name="Frankel J."/>
            <person name="Tsao C.-C."/>
            <person name="Gorovsky M.A."/>
            <person name="Keeling P.J."/>
            <person name="Waller R.F."/>
            <person name="Patron N.J."/>
            <person name="Cherry J.M."/>
            <person name="Stover N.A."/>
            <person name="Krieger C.J."/>
            <person name="del Toro C."/>
            <person name="Ryder H.F."/>
            <person name="Williamson S.C."/>
            <person name="Barbeau R.A."/>
            <person name="Hamilton E.P."/>
            <person name="Orias E."/>
        </authorList>
    </citation>
    <scope>NUCLEOTIDE SEQUENCE [LARGE SCALE GENOMIC DNA]</scope>
    <source>
        <strain evidence="4">SB210</strain>
    </source>
</reference>
<accession>I7MLC2</accession>
<dbReference type="EMBL" id="GG662564">
    <property type="protein sequence ID" value="EAS01651.1"/>
    <property type="molecule type" value="Genomic_DNA"/>
</dbReference>
<dbReference type="HOGENOM" id="CLU_362301_0_0_1"/>
<dbReference type="OMA" id="HEPSEIN"/>
<dbReference type="InParanoid" id="I7MLC2"/>
<keyword evidence="4" id="KW-1185">Reference proteome</keyword>
<dbReference type="Proteomes" id="UP000009168">
    <property type="component" value="Unassembled WGS sequence"/>
</dbReference>
<evidence type="ECO:0000256" key="1">
    <source>
        <dbReference type="SAM" id="Coils"/>
    </source>
</evidence>
<dbReference type="AlphaFoldDB" id="I7MLC2"/>
<protein>
    <submittedName>
        <fullName evidence="3">Uncharacterized protein</fullName>
    </submittedName>
</protein>
<dbReference type="eggNOG" id="ENOG502S2GW">
    <property type="taxonomic scope" value="Eukaryota"/>
</dbReference>
<gene>
    <name evidence="3" type="ORF">TTHERM_00933400</name>
</gene>
<dbReference type="PANTHER" id="PTHR37028:SF4">
    <property type="entry name" value="ALMS MOTIF DOMAIN-CONTAINING PROTEIN"/>
    <property type="match status" value="1"/>
</dbReference>
<feature type="region of interest" description="Disordered" evidence="2">
    <location>
        <begin position="655"/>
        <end position="676"/>
    </location>
</feature>
<feature type="compositionally biased region" description="Low complexity" evidence="2">
    <location>
        <begin position="157"/>
        <end position="170"/>
    </location>
</feature>